<dbReference type="Proteomes" id="UP000007882">
    <property type="component" value="Chromosome"/>
</dbReference>
<dbReference type="EMBL" id="AP012319">
    <property type="protein sequence ID" value="BAL87285.1"/>
    <property type="molecule type" value="Genomic_DNA"/>
</dbReference>
<evidence type="ECO:0000256" key="1">
    <source>
        <dbReference type="SAM" id="Coils"/>
    </source>
</evidence>
<feature type="transmembrane region" description="Helical" evidence="2">
    <location>
        <begin position="6"/>
        <end position="28"/>
    </location>
</feature>
<keyword evidence="4" id="KW-1185">Reference proteome</keyword>
<proteinExistence type="predicted"/>
<sequence>MDATQIVTAVIGVLGGIGGLGALVGSVFQRRKIRAEAADVLTDTALTLVEPLQERVKEVTKEAKEAREEARQAREEMADLRTSLAELMGLMRRWRAAVLSPHVSRETLMEMVRTDEVGSSNGRANAE</sequence>
<keyword evidence="2" id="KW-0472">Membrane</keyword>
<keyword evidence="1" id="KW-0175">Coiled coil</keyword>
<organism evidence="3 4">
    <name type="scientific">Actinoplanes missouriensis (strain ATCC 14538 / DSM 43046 / CBS 188.64 / JCM 3121 / NBRC 102363 / NCIMB 12654 / NRRL B-3342 / UNCC 431)</name>
    <dbReference type="NCBI Taxonomy" id="512565"/>
    <lineage>
        <taxon>Bacteria</taxon>
        <taxon>Bacillati</taxon>
        <taxon>Actinomycetota</taxon>
        <taxon>Actinomycetes</taxon>
        <taxon>Micromonosporales</taxon>
        <taxon>Micromonosporaceae</taxon>
        <taxon>Actinoplanes</taxon>
    </lineage>
</organism>
<keyword evidence="2" id="KW-1133">Transmembrane helix</keyword>
<dbReference type="OrthoDB" id="3403488at2"/>
<dbReference type="STRING" id="512565.AMIS_20650"/>
<evidence type="ECO:0000313" key="4">
    <source>
        <dbReference type="Proteomes" id="UP000007882"/>
    </source>
</evidence>
<evidence type="ECO:0000313" key="3">
    <source>
        <dbReference type="EMBL" id="BAL87285.1"/>
    </source>
</evidence>
<protein>
    <submittedName>
        <fullName evidence="3">Uncharacterized protein</fullName>
    </submittedName>
</protein>
<dbReference type="PATRIC" id="fig|512565.3.peg.2066"/>
<evidence type="ECO:0000256" key="2">
    <source>
        <dbReference type="SAM" id="Phobius"/>
    </source>
</evidence>
<dbReference type="eggNOG" id="ENOG5032EQD">
    <property type="taxonomic scope" value="Bacteria"/>
</dbReference>
<dbReference type="HOGENOM" id="CLU_1804813_0_0_11"/>
<accession>I0H2P8</accession>
<reference evidence="3 4" key="1">
    <citation type="submission" date="2012-02" db="EMBL/GenBank/DDBJ databases">
        <title>Complete genome sequence of Actinoplanes missouriensis 431 (= NBRC 102363).</title>
        <authorList>
            <person name="Ohnishi Y."/>
            <person name="Ishikawa J."/>
            <person name="Sekine M."/>
            <person name="Hosoyama A."/>
            <person name="Harada T."/>
            <person name="Narita H."/>
            <person name="Hata T."/>
            <person name="Konno Y."/>
            <person name="Tutikane K."/>
            <person name="Fujita N."/>
            <person name="Horinouchi S."/>
            <person name="Hayakawa M."/>
        </authorList>
    </citation>
    <scope>NUCLEOTIDE SEQUENCE [LARGE SCALE GENOMIC DNA]</scope>
    <source>
        <strain evidence="4">ATCC 14538 / DSM 43046 / CBS 188.64 / JCM 3121 / NBRC 102363 / NCIMB 12654 / NRRL B-3342 / UNCC 431</strain>
    </source>
</reference>
<keyword evidence="2" id="KW-0812">Transmembrane</keyword>
<dbReference type="KEGG" id="ams:AMIS_20650"/>
<dbReference type="RefSeq" id="WP_014442180.1">
    <property type="nucleotide sequence ID" value="NC_017093.1"/>
</dbReference>
<dbReference type="AlphaFoldDB" id="I0H2P8"/>
<feature type="coiled-coil region" evidence="1">
    <location>
        <begin position="49"/>
        <end position="90"/>
    </location>
</feature>
<name>I0H2P8_ACTM4</name>
<gene>
    <name evidence="3" type="ordered locus">AMIS_20650</name>
</gene>